<keyword evidence="4 7" id="KW-0812">Transmembrane</keyword>
<feature type="transmembrane region" description="Helical" evidence="7">
    <location>
        <begin position="150"/>
        <end position="168"/>
    </location>
</feature>
<proteinExistence type="inferred from homology"/>
<keyword evidence="3" id="KW-0813">Transport</keyword>
<keyword evidence="5 7" id="KW-1133">Transmembrane helix</keyword>
<feature type="transmembrane region" description="Helical" evidence="7">
    <location>
        <begin position="345"/>
        <end position="365"/>
    </location>
</feature>
<evidence type="ECO:0000313" key="9">
    <source>
        <dbReference type="RefSeq" id="XP_022333366.1"/>
    </source>
</evidence>
<protein>
    <submittedName>
        <fullName evidence="9">Uncharacterized protein LOC111130515 isoform X1</fullName>
    </submittedName>
</protein>
<feature type="transmembrane region" description="Helical" evidence="7">
    <location>
        <begin position="51"/>
        <end position="79"/>
    </location>
</feature>
<feature type="transmembrane region" description="Helical" evidence="7">
    <location>
        <begin position="188"/>
        <end position="209"/>
    </location>
</feature>
<accession>A0A8B8E276</accession>
<evidence type="ECO:0000256" key="6">
    <source>
        <dbReference type="ARBA" id="ARBA00023136"/>
    </source>
</evidence>
<keyword evidence="6 7" id="KW-0472">Membrane</keyword>
<evidence type="ECO:0000256" key="1">
    <source>
        <dbReference type="ARBA" id="ARBA00004141"/>
    </source>
</evidence>
<evidence type="ECO:0000256" key="7">
    <source>
        <dbReference type="SAM" id="Phobius"/>
    </source>
</evidence>
<reference evidence="9" key="1">
    <citation type="submission" date="2025-08" db="UniProtKB">
        <authorList>
            <consortium name="RefSeq"/>
        </authorList>
    </citation>
    <scope>IDENTIFICATION</scope>
    <source>
        <tissue evidence="9">Whole sample</tissue>
    </source>
</reference>
<evidence type="ECO:0000256" key="2">
    <source>
        <dbReference type="ARBA" id="ARBA00006690"/>
    </source>
</evidence>
<sequence>MIRSLFLAFGIVLTLSTSTIFTPLWLDSMSSGINIQVNKSVNSSIATIDNYAVILIVSVINLLLSSVILISILLVGKLFKTVHVNVKVNRFDMLFVGLADAVSTVFLVYAANGSRTAPYLQALATNFAIPVTFVTRFVILRKKPPLQKAVSAILVFCAELIALIPSIFPKLENKSEKKDDGGASGLGGVLWPLCYFAGFIPQAIVNVVFEKSSKSSTSTKNHVTLETIHMMFWSYLFCLLSLLALFWTDLIPGFGDAGSVQMFWRGLSFNFECFLGVADCPILTHLYSGITILAMLLTRLFVVLFLHISEGANYLIIIMSLQTPVVVLFWTLFDEKPFHWHPDAHLSTWLSIAAICIMLPSIYFYNRKSSEVTAKDVNETEPQEEDRRLLVCSTDSYQSIDASSAIVVNNDSMSSISYNFSGLRRSYSPHFASSLNTDGSEVEWSFS</sequence>
<feature type="transmembrane region" description="Helical" evidence="7">
    <location>
        <begin position="313"/>
        <end position="333"/>
    </location>
</feature>
<comment type="similarity">
    <text evidence="2">Belongs to the CRT-like transporter family.</text>
</comment>
<feature type="transmembrane region" description="Helical" evidence="7">
    <location>
        <begin position="117"/>
        <end position="138"/>
    </location>
</feature>
<feature type="transmembrane region" description="Helical" evidence="7">
    <location>
        <begin position="91"/>
        <end position="111"/>
    </location>
</feature>
<dbReference type="GeneID" id="111130515"/>
<gene>
    <name evidence="9" type="primary">LOC111130515</name>
</gene>
<name>A0A8B8E276_CRAVI</name>
<evidence type="ECO:0000256" key="5">
    <source>
        <dbReference type="ARBA" id="ARBA00022989"/>
    </source>
</evidence>
<dbReference type="GO" id="GO:0016020">
    <property type="term" value="C:membrane"/>
    <property type="evidence" value="ECO:0007669"/>
    <property type="project" value="UniProtKB-SubCell"/>
</dbReference>
<dbReference type="AlphaFoldDB" id="A0A8B8E276"/>
<keyword evidence="8" id="KW-1185">Reference proteome</keyword>
<feature type="transmembrane region" description="Helical" evidence="7">
    <location>
        <begin position="230"/>
        <end position="248"/>
    </location>
</feature>
<dbReference type="InterPro" id="IPR013936">
    <property type="entry name" value="CRT-like"/>
</dbReference>
<evidence type="ECO:0000256" key="3">
    <source>
        <dbReference type="ARBA" id="ARBA00022448"/>
    </source>
</evidence>
<feature type="transmembrane region" description="Helical" evidence="7">
    <location>
        <begin position="286"/>
        <end position="306"/>
    </location>
</feature>
<dbReference type="KEGG" id="cvn:111130515"/>
<dbReference type="Proteomes" id="UP000694844">
    <property type="component" value="Chromosome 4"/>
</dbReference>
<dbReference type="PANTHER" id="PTHR31326:SF1">
    <property type="entry name" value="PROTEIN CLT2, CHLOROPLASTIC"/>
    <property type="match status" value="1"/>
</dbReference>
<dbReference type="OrthoDB" id="6335830at2759"/>
<dbReference type="RefSeq" id="XP_022333366.1">
    <property type="nucleotide sequence ID" value="XM_022477658.1"/>
</dbReference>
<evidence type="ECO:0000256" key="4">
    <source>
        <dbReference type="ARBA" id="ARBA00022692"/>
    </source>
</evidence>
<evidence type="ECO:0000313" key="8">
    <source>
        <dbReference type="Proteomes" id="UP000694844"/>
    </source>
</evidence>
<dbReference type="PANTHER" id="PTHR31326">
    <property type="entry name" value="PROTEIN CLT2, CHLOROPLASTIC"/>
    <property type="match status" value="1"/>
</dbReference>
<organism evidence="8 9">
    <name type="scientific">Crassostrea virginica</name>
    <name type="common">Eastern oyster</name>
    <dbReference type="NCBI Taxonomy" id="6565"/>
    <lineage>
        <taxon>Eukaryota</taxon>
        <taxon>Metazoa</taxon>
        <taxon>Spiralia</taxon>
        <taxon>Lophotrochozoa</taxon>
        <taxon>Mollusca</taxon>
        <taxon>Bivalvia</taxon>
        <taxon>Autobranchia</taxon>
        <taxon>Pteriomorphia</taxon>
        <taxon>Ostreida</taxon>
        <taxon>Ostreoidea</taxon>
        <taxon>Ostreidae</taxon>
        <taxon>Crassostrea</taxon>
    </lineage>
</organism>
<comment type="subcellular location">
    <subcellularLocation>
        <location evidence="1">Membrane</location>
        <topology evidence="1">Multi-pass membrane protein</topology>
    </subcellularLocation>
</comment>